<dbReference type="AlphaFoldDB" id="A0AAV1LNW5"/>
<sequence length="104" mass="11876">MHTLHNACSFTVSKEGIKPPNEKARAIIDYAKPKTIEELRRFLGMILFYREHIPKAAEIQAPLHTYLLNMKKKDKTSIAWKDEATKAFEASKFAIQNAVLLAHP</sequence>
<dbReference type="Gene3D" id="3.30.70.270">
    <property type="match status" value="1"/>
</dbReference>
<dbReference type="GO" id="GO:0003964">
    <property type="term" value="F:RNA-directed DNA polymerase activity"/>
    <property type="evidence" value="ECO:0007669"/>
    <property type="project" value="UniProtKB-EC"/>
</dbReference>
<dbReference type="InterPro" id="IPR043128">
    <property type="entry name" value="Rev_trsase/Diguanyl_cyclase"/>
</dbReference>
<dbReference type="PANTHER" id="PTHR33064">
    <property type="entry name" value="POL PROTEIN"/>
    <property type="match status" value="1"/>
</dbReference>
<proteinExistence type="predicted"/>
<dbReference type="Proteomes" id="UP001314205">
    <property type="component" value="Unassembled WGS sequence"/>
</dbReference>
<accession>A0AAV1LNW5</accession>
<dbReference type="InterPro" id="IPR043502">
    <property type="entry name" value="DNA/RNA_pol_sf"/>
</dbReference>
<dbReference type="FunFam" id="3.30.70.270:FF:000020">
    <property type="entry name" value="Transposon Tf2-6 polyprotein-like Protein"/>
    <property type="match status" value="1"/>
</dbReference>
<gene>
    <name evidence="2" type="ORF">PARMNEM_LOCUS15167</name>
</gene>
<dbReference type="PANTHER" id="PTHR33064:SF37">
    <property type="entry name" value="RIBONUCLEASE H"/>
    <property type="match status" value="1"/>
</dbReference>
<comment type="caution">
    <text evidence="2">The sequence shown here is derived from an EMBL/GenBank/DDBJ whole genome shotgun (WGS) entry which is preliminary data.</text>
</comment>
<dbReference type="EC" id="2.7.7.49" evidence="1"/>
<dbReference type="SUPFAM" id="SSF56672">
    <property type="entry name" value="DNA/RNA polymerases"/>
    <property type="match status" value="1"/>
</dbReference>
<organism evidence="2 3">
    <name type="scientific">Parnassius mnemosyne</name>
    <name type="common">clouded apollo</name>
    <dbReference type="NCBI Taxonomy" id="213953"/>
    <lineage>
        <taxon>Eukaryota</taxon>
        <taxon>Metazoa</taxon>
        <taxon>Ecdysozoa</taxon>
        <taxon>Arthropoda</taxon>
        <taxon>Hexapoda</taxon>
        <taxon>Insecta</taxon>
        <taxon>Pterygota</taxon>
        <taxon>Neoptera</taxon>
        <taxon>Endopterygota</taxon>
        <taxon>Lepidoptera</taxon>
        <taxon>Glossata</taxon>
        <taxon>Ditrysia</taxon>
        <taxon>Papilionoidea</taxon>
        <taxon>Papilionidae</taxon>
        <taxon>Parnassiinae</taxon>
        <taxon>Parnassini</taxon>
        <taxon>Parnassius</taxon>
        <taxon>Driopa</taxon>
    </lineage>
</organism>
<protein>
    <recommendedName>
        <fullName evidence="1">RNA-directed DNA polymerase</fullName>
        <ecNumber evidence="1">2.7.7.49</ecNumber>
    </recommendedName>
</protein>
<evidence type="ECO:0000313" key="3">
    <source>
        <dbReference type="Proteomes" id="UP001314205"/>
    </source>
</evidence>
<reference evidence="2 3" key="1">
    <citation type="submission" date="2023-11" db="EMBL/GenBank/DDBJ databases">
        <authorList>
            <person name="Hedman E."/>
            <person name="Englund M."/>
            <person name="Stromberg M."/>
            <person name="Nyberg Akerstrom W."/>
            <person name="Nylinder S."/>
            <person name="Jareborg N."/>
            <person name="Kallberg Y."/>
            <person name="Kronander E."/>
        </authorList>
    </citation>
    <scope>NUCLEOTIDE SEQUENCE [LARGE SCALE GENOMIC DNA]</scope>
</reference>
<dbReference type="InterPro" id="IPR051320">
    <property type="entry name" value="Viral_Replic_Matur_Polypro"/>
</dbReference>
<keyword evidence="3" id="KW-1185">Reference proteome</keyword>
<name>A0AAV1LNW5_9NEOP</name>
<evidence type="ECO:0000313" key="2">
    <source>
        <dbReference type="EMBL" id="CAK1595734.1"/>
    </source>
</evidence>
<evidence type="ECO:0000256" key="1">
    <source>
        <dbReference type="ARBA" id="ARBA00012493"/>
    </source>
</evidence>
<dbReference type="EMBL" id="CAVLGL010000093">
    <property type="protein sequence ID" value="CAK1595734.1"/>
    <property type="molecule type" value="Genomic_DNA"/>
</dbReference>